<dbReference type="Gene3D" id="3.40.50.300">
    <property type="entry name" value="P-loop containing nucleotide triphosphate hydrolases"/>
    <property type="match status" value="1"/>
</dbReference>
<feature type="domain" description="AAA+ ATPase" evidence="1">
    <location>
        <begin position="72"/>
        <end position="245"/>
    </location>
</feature>
<dbReference type="Pfam" id="PF13384">
    <property type="entry name" value="HTH_23"/>
    <property type="match status" value="1"/>
</dbReference>
<sequence>MSHNYTPPHHYFERPMEIELIRSMCQKRPAPVKAEPIGTAEDGFITKKASEWLAESDKLPDAKMLFDRFWYENELCILFADTNTGKSILAVQLADSISRESCVGNFELTVSTQTVLYIDFELSAKQFSTRYSDGVYGMYRFGDNFLRSSVNPDAKGAHRFKNRGEYIINALENAILNAKAKVLIIDNITCLGSGTHGALPALNLISQLQDIKNKYKISILVLAHTPKRNGSKPISRDDLQGSKMLINFCDSAFAIGDSATQPGQRYLKQIKQRNTAETYGPDNVCLCRIVKHYNFLQFEFTDQGIETDHLRPRLINLTAEVEQKIIELHAEGQSIRQIAAQTGYSASHVYRVLKGAGK</sequence>
<gene>
    <name evidence="2" type="ORF">GO620_015455</name>
</gene>
<dbReference type="SUPFAM" id="SSF52540">
    <property type="entry name" value="P-loop containing nucleoside triphosphate hydrolases"/>
    <property type="match status" value="1"/>
</dbReference>
<dbReference type="InterPro" id="IPR027417">
    <property type="entry name" value="P-loop_NTPase"/>
</dbReference>
<reference evidence="2 3" key="1">
    <citation type="submission" date="2020-12" db="EMBL/GenBank/DDBJ databases">
        <title>HMF7856_wgs.fasta genome submission.</title>
        <authorList>
            <person name="Kang H."/>
            <person name="Kim H."/>
            <person name="Joh K."/>
        </authorList>
    </citation>
    <scope>NUCLEOTIDE SEQUENCE [LARGE SCALE GENOMIC DNA]</scope>
    <source>
        <strain evidence="2 3">HMF7856</strain>
    </source>
</reference>
<dbReference type="SMART" id="SM00382">
    <property type="entry name" value="AAA"/>
    <property type="match status" value="1"/>
</dbReference>
<dbReference type="KEGG" id="mgik:GO620_015455"/>
<dbReference type="InterPro" id="IPR003593">
    <property type="entry name" value="AAA+_ATPase"/>
</dbReference>
<evidence type="ECO:0000313" key="3">
    <source>
        <dbReference type="Proteomes" id="UP000429232"/>
    </source>
</evidence>
<keyword evidence="3" id="KW-1185">Reference proteome</keyword>
<evidence type="ECO:0000313" key="2">
    <source>
        <dbReference type="EMBL" id="QQL49549.1"/>
    </source>
</evidence>
<dbReference type="AlphaFoldDB" id="A0A6I4HZL8"/>
<dbReference type="EMBL" id="CP066775">
    <property type="protein sequence ID" value="QQL49549.1"/>
    <property type="molecule type" value="Genomic_DNA"/>
</dbReference>
<proteinExistence type="predicted"/>
<name>A0A6I4HZL8_9SPHI</name>
<dbReference type="Gene3D" id="1.10.10.60">
    <property type="entry name" value="Homeodomain-like"/>
    <property type="match status" value="1"/>
</dbReference>
<organism evidence="2 3">
    <name type="scientific">Mucilaginibacter ginkgonis</name>
    <dbReference type="NCBI Taxonomy" id="2682091"/>
    <lineage>
        <taxon>Bacteria</taxon>
        <taxon>Pseudomonadati</taxon>
        <taxon>Bacteroidota</taxon>
        <taxon>Sphingobacteriia</taxon>
        <taxon>Sphingobacteriales</taxon>
        <taxon>Sphingobacteriaceae</taxon>
        <taxon>Mucilaginibacter</taxon>
    </lineage>
</organism>
<protein>
    <submittedName>
        <fullName evidence="2">AAA family ATPase</fullName>
    </submittedName>
</protein>
<accession>A0A6I4HZL8</accession>
<dbReference type="RefSeq" id="WP_157524659.1">
    <property type="nucleotide sequence ID" value="NZ_CP066775.1"/>
</dbReference>
<evidence type="ECO:0000259" key="1">
    <source>
        <dbReference type="SMART" id="SM00382"/>
    </source>
</evidence>
<dbReference type="Proteomes" id="UP000429232">
    <property type="component" value="Chromosome"/>
</dbReference>
<dbReference type="Pfam" id="PF13481">
    <property type="entry name" value="AAA_25"/>
    <property type="match status" value="1"/>
</dbReference>